<evidence type="ECO:0000313" key="2">
    <source>
        <dbReference type="Proteomes" id="UP000035057"/>
    </source>
</evidence>
<comment type="caution">
    <text evidence="1">The sequence shown here is derived from an EMBL/GenBank/DDBJ whole genome shotgun (WGS) entry which is preliminary data.</text>
</comment>
<proteinExistence type="predicted"/>
<dbReference type="AlphaFoldDB" id="A0A072NAS0"/>
<dbReference type="PATRIC" id="fig|1137280.3.peg.3112"/>
<organism evidence="1 2">
    <name type="scientific">Marinobacter nitratireducens</name>
    <dbReference type="NCBI Taxonomy" id="1137280"/>
    <lineage>
        <taxon>Bacteria</taxon>
        <taxon>Pseudomonadati</taxon>
        <taxon>Pseudomonadota</taxon>
        <taxon>Gammaproteobacteria</taxon>
        <taxon>Pseudomonadales</taxon>
        <taxon>Marinobacteraceae</taxon>
        <taxon>Marinobacter</taxon>
    </lineage>
</organism>
<sequence length="44" mass="4794">MSKPQHYSLLELASVREGDSVATTLANSVAYARHRSDHLARPAS</sequence>
<accession>A0A072NAS0</accession>
<reference evidence="1 2" key="1">
    <citation type="submission" date="2012-12" db="EMBL/GenBank/DDBJ databases">
        <title>Genome assembly of Marinobacter sp. AK21.</title>
        <authorList>
            <person name="Khatri I."/>
            <person name="Kumar R."/>
            <person name="Vaidya B."/>
            <person name="Subramanian S."/>
            <person name="Pinnaka A."/>
        </authorList>
    </citation>
    <scope>NUCLEOTIDE SEQUENCE [LARGE SCALE GENOMIC DNA]</scope>
    <source>
        <strain evidence="1 2">AK21</strain>
    </source>
</reference>
<evidence type="ECO:0000313" key="1">
    <source>
        <dbReference type="EMBL" id="KEF30120.1"/>
    </source>
</evidence>
<protein>
    <submittedName>
        <fullName evidence="1">Uncharacterized protein</fullName>
    </submittedName>
</protein>
<dbReference type="EMBL" id="ANIE01000009">
    <property type="protein sequence ID" value="KEF30120.1"/>
    <property type="molecule type" value="Genomic_DNA"/>
</dbReference>
<dbReference type="Proteomes" id="UP000035057">
    <property type="component" value="Unassembled WGS sequence"/>
</dbReference>
<name>A0A072NAS0_9GAMM</name>
<dbReference type="STRING" id="1137280.D777_03296"/>
<gene>
    <name evidence="1" type="ORF">D777_03296</name>
</gene>
<keyword evidence="2" id="KW-1185">Reference proteome</keyword>